<proteinExistence type="predicted"/>
<name>A0AAD9JYS1_RIDPI</name>
<protein>
    <submittedName>
        <fullName evidence="1">Uncharacterized protein</fullName>
    </submittedName>
</protein>
<accession>A0AAD9JYS1</accession>
<organism evidence="1 2">
    <name type="scientific">Ridgeia piscesae</name>
    <name type="common">Tubeworm</name>
    <dbReference type="NCBI Taxonomy" id="27915"/>
    <lineage>
        <taxon>Eukaryota</taxon>
        <taxon>Metazoa</taxon>
        <taxon>Spiralia</taxon>
        <taxon>Lophotrochozoa</taxon>
        <taxon>Annelida</taxon>
        <taxon>Polychaeta</taxon>
        <taxon>Sedentaria</taxon>
        <taxon>Canalipalpata</taxon>
        <taxon>Sabellida</taxon>
        <taxon>Siboglinidae</taxon>
        <taxon>Ridgeia</taxon>
    </lineage>
</organism>
<comment type="caution">
    <text evidence="1">The sequence shown here is derived from an EMBL/GenBank/DDBJ whole genome shotgun (WGS) entry which is preliminary data.</text>
</comment>
<evidence type="ECO:0000313" key="2">
    <source>
        <dbReference type="Proteomes" id="UP001209878"/>
    </source>
</evidence>
<keyword evidence="2" id="KW-1185">Reference proteome</keyword>
<dbReference type="EMBL" id="JAODUO010001564">
    <property type="protein sequence ID" value="KAK2161716.1"/>
    <property type="molecule type" value="Genomic_DNA"/>
</dbReference>
<dbReference type="AlphaFoldDB" id="A0AAD9JYS1"/>
<gene>
    <name evidence="1" type="ORF">NP493_1564g00003</name>
</gene>
<evidence type="ECO:0000313" key="1">
    <source>
        <dbReference type="EMBL" id="KAK2161716.1"/>
    </source>
</evidence>
<dbReference type="Proteomes" id="UP001209878">
    <property type="component" value="Unassembled WGS sequence"/>
</dbReference>
<reference evidence="1" key="1">
    <citation type="journal article" date="2023" name="Mol. Biol. Evol.">
        <title>Third-Generation Sequencing Reveals the Adaptive Role of the Epigenome in Three Deep-Sea Polychaetes.</title>
        <authorList>
            <person name="Perez M."/>
            <person name="Aroh O."/>
            <person name="Sun Y."/>
            <person name="Lan Y."/>
            <person name="Juniper S.K."/>
            <person name="Young C.R."/>
            <person name="Angers B."/>
            <person name="Qian P.Y."/>
        </authorList>
    </citation>
    <scope>NUCLEOTIDE SEQUENCE</scope>
    <source>
        <strain evidence="1">R07B-5</strain>
    </source>
</reference>
<sequence>MIDLGHANTVFHPNLPRPIDEDEAPVRLRIQYMENDAAKAGIIDSMLRFDKDSRKINPDSPGISYT</sequence>